<dbReference type="Pfam" id="PF13115">
    <property type="entry name" value="YtkA"/>
    <property type="match status" value="1"/>
</dbReference>
<evidence type="ECO:0000259" key="2">
    <source>
        <dbReference type="Pfam" id="PF13115"/>
    </source>
</evidence>
<feature type="chain" id="PRO_5047171394" evidence="1">
    <location>
        <begin position="22"/>
        <end position="128"/>
    </location>
</feature>
<proteinExistence type="predicted"/>
<feature type="domain" description="YtkA-like" evidence="2">
    <location>
        <begin position="33"/>
        <end position="111"/>
    </location>
</feature>
<evidence type="ECO:0000313" key="4">
    <source>
        <dbReference type="Proteomes" id="UP000772812"/>
    </source>
</evidence>
<evidence type="ECO:0000256" key="1">
    <source>
        <dbReference type="SAM" id="SignalP"/>
    </source>
</evidence>
<accession>A0ABS1GHW8</accession>
<name>A0ABS1GHW8_9AQUI</name>
<feature type="signal peptide" evidence="1">
    <location>
        <begin position="1"/>
        <end position="21"/>
    </location>
</feature>
<dbReference type="InterPro" id="IPR032693">
    <property type="entry name" value="YtkA-like_dom"/>
</dbReference>
<keyword evidence="1" id="KW-0732">Signal</keyword>
<keyword evidence="4" id="KW-1185">Reference proteome</keyword>
<evidence type="ECO:0000313" key="3">
    <source>
        <dbReference type="EMBL" id="MBK3332445.1"/>
    </source>
</evidence>
<reference evidence="3 4" key="1">
    <citation type="journal article" date="2021" name="Syst. Appl. Microbiol.">
        <title>Persephonella atlantica sp. nov.: How to adapt to physico-chemical gradients in high temperature hydrothermal habitats.</title>
        <authorList>
            <person name="Francois D.X."/>
            <person name="Godfroy A."/>
            <person name="Mathien C."/>
            <person name="Aube J."/>
            <person name="Cathalot C."/>
            <person name="Lesongeur F."/>
            <person name="L'Haridon S."/>
            <person name="Philippon X."/>
            <person name="Roussel E.G."/>
        </authorList>
    </citation>
    <scope>NUCLEOTIDE SEQUENCE [LARGE SCALE GENOMIC DNA]</scope>
    <source>
        <strain evidence="3 4">MO1340</strain>
    </source>
</reference>
<gene>
    <name evidence="3" type="ORF">GWK41_05140</name>
</gene>
<organism evidence="3 4">
    <name type="scientific">Persephonella atlantica</name>
    <dbReference type="NCBI Taxonomy" id="2699429"/>
    <lineage>
        <taxon>Bacteria</taxon>
        <taxon>Pseudomonadati</taxon>
        <taxon>Aquificota</taxon>
        <taxon>Aquificia</taxon>
        <taxon>Aquificales</taxon>
        <taxon>Hydrogenothermaceae</taxon>
        <taxon>Persephonella</taxon>
    </lineage>
</organism>
<dbReference type="PROSITE" id="PS51257">
    <property type="entry name" value="PROKAR_LIPOPROTEIN"/>
    <property type="match status" value="1"/>
</dbReference>
<comment type="caution">
    <text evidence="3">The sequence shown here is derived from an EMBL/GenBank/DDBJ whole genome shotgun (WGS) entry which is preliminary data.</text>
</comment>
<sequence length="128" mass="14504">MKKIVLLFLPVVLFFAFSCTQKEGFKKELSEGGLKVVITSDQPPHVGINRWKLRIYEDGKAVTDAVVKINGYMPPMPGMPEMSMDYPVKKSGDYYESDVNLSMGGTWQITIYVERNGETKKLKFGFNL</sequence>
<dbReference type="Proteomes" id="UP000772812">
    <property type="component" value="Unassembled WGS sequence"/>
</dbReference>
<dbReference type="RefSeq" id="WP_200673871.1">
    <property type="nucleotide sequence ID" value="NZ_JAACYA010000002.1"/>
</dbReference>
<dbReference type="EMBL" id="JAACYA010000002">
    <property type="protein sequence ID" value="MBK3332445.1"/>
    <property type="molecule type" value="Genomic_DNA"/>
</dbReference>
<protein>
    <submittedName>
        <fullName evidence="3">FixH family protein</fullName>
    </submittedName>
</protein>